<evidence type="ECO:0000313" key="3">
    <source>
        <dbReference type="WBParaSite" id="nRc.2.0.1.t10756-RA"/>
    </source>
</evidence>
<organism evidence="2 3">
    <name type="scientific">Romanomermis culicivorax</name>
    <name type="common">Nematode worm</name>
    <dbReference type="NCBI Taxonomy" id="13658"/>
    <lineage>
        <taxon>Eukaryota</taxon>
        <taxon>Metazoa</taxon>
        <taxon>Ecdysozoa</taxon>
        <taxon>Nematoda</taxon>
        <taxon>Enoplea</taxon>
        <taxon>Dorylaimia</taxon>
        <taxon>Mermithida</taxon>
        <taxon>Mermithoidea</taxon>
        <taxon>Mermithidae</taxon>
        <taxon>Romanomermis</taxon>
    </lineage>
</organism>
<evidence type="ECO:0000313" key="2">
    <source>
        <dbReference type="Proteomes" id="UP000887565"/>
    </source>
</evidence>
<dbReference type="Proteomes" id="UP000887565">
    <property type="component" value="Unplaced"/>
</dbReference>
<keyword evidence="2" id="KW-1185">Reference proteome</keyword>
<evidence type="ECO:0000256" key="1">
    <source>
        <dbReference type="SAM" id="MobiDB-lite"/>
    </source>
</evidence>
<protein>
    <submittedName>
        <fullName evidence="3">Uncharacterized protein</fullName>
    </submittedName>
</protein>
<sequence length="217" mass="23606">MTWTMVNVCRLSTICRAHQNTVGSVISHIKHTGPGLAPTDSGPTTKRPSRKKSLDPPPAATVCISSCKDDTNKILPQVDCSVGINTNSIFIGKDGQGKECPANRGPAVQNVSMIMNWSSNDASFQVQHVLYFAKCTEKRQGVAKRGVYETEERAHVDVDACKVDNGTKNVVRLSIAPNGWGNSEYEMCSVAGHFDIKTIPPITPPIMTSSTIVHWLR</sequence>
<accession>A0A915IBX9</accession>
<proteinExistence type="predicted"/>
<feature type="region of interest" description="Disordered" evidence="1">
    <location>
        <begin position="29"/>
        <end position="58"/>
    </location>
</feature>
<dbReference type="WBParaSite" id="nRc.2.0.1.t10756-RA">
    <property type="protein sequence ID" value="nRc.2.0.1.t10756-RA"/>
    <property type="gene ID" value="nRc.2.0.1.g10756"/>
</dbReference>
<name>A0A915IBX9_ROMCU</name>
<reference evidence="3" key="1">
    <citation type="submission" date="2022-11" db="UniProtKB">
        <authorList>
            <consortium name="WormBaseParasite"/>
        </authorList>
    </citation>
    <scope>IDENTIFICATION</scope>
</reference>
<dbReference type="AlphaFoldDB" id="A0A915IBX9"/>